<evidence type="ECO:0000313" key="2">
    <source>
        <dbReference type="EMBL" id="MDC0676129.1"/>
    </source>
</evidence>
<proteinExistence type="predicted"/>
<evidence type="ECO:0000313" key="3">
    <source>
        <dbReference type="Proteomes" id="UP001217485"/>
    </source>
</evidence>
<keyword evidence="3" id="KW-1185">Reference proteome</keyword>
<dbReference type="RefSeq" id="WP_272092836.1">
    <property type="nucleotide sequence ID" value="NZ_JAQNDK010000001.1"/>
</dbReference>
<feature type="region of interest" description="Disordered" evidence="1">
    <location>
        <begin position="1"/>
        <end position="20"/>
    </location>
</feature>
<sequence>MRLRNQASGSGDVRVTGAPPERLADASGIADIVHEPISIVPPTSTTYFFERST</sequence>
<protein>
    <submittedName>
        <fullName evidence="2">Uncharacterized protein</fullName>
    </submittedName>
</protein>
<accession>A0ABT5BPP1</accession>
<dbReference type="EMBL" id="JAQNDK010000001">
    <property type="protein sequence ID" value="MDC0676129.1"/>
    <property type="molecule type" value="Genomic_DNA"/>
</dbReference>
<dbReference type="Proteomes" id="UP001217485">
    <property type="component" value="Unassembled WGS sequence"/>
</dbReference>
<reference evidence="2 3" key="1">
    <citation type="submission" date="2023-01" db="EMBL/GenBank/DDBJ databases">
        <title>Minimal conservation of predation-associated metabolite biosynthetic gene clusters underscores biosynthetic potential of Myxococcota including descriptions for ten novel species: Archangium lansinium sp. nov., Myxococcus landrumus sp. nov., Nannocystis bai.</title>
        <authorList>
            <person name="Ahearne A."/>
            <person name="Stevens C."/>
            <person name="Dowd S."/>
        </authorList>
    </citation>
    <scope>NUCLEOTIDE SEQUENCE [LARGE SCALE GENOMIC DNA]</scope>
    <source>
        <strain evidence="2 3">WIWO2</strain>
    </source>
</reference>
<gene>
    <name evidence="2" type="ORF">POL72_00140</name>
</gene>
<organism evidence="2 3">
    <name type="scientific">Sorangium atrum</name>
    <dbReference type="NCBI Taxonomy" id="2995308"/>
    <lineage>
        <taxon>Bacteria</taxon>
        <taxon>Pseudomonadati</taxon>
        <taxon>Myxococcota</taxon>
        <taxon>Polyangia</taxon>
        <taxon>Polyangiales</taxon>
        <taxon>Polyangiaceae</taxon>
        <taxon>Sorangium</taxon>
    </lineage>
</organism>
<name>A0ABT5BPP1_9BACT</name>
<evidence type="ECO:0000256" key="1">
    <source>
        <dbReference type="SAM" id="MobiDB-lite"/>
    </source>
</evidence>
<comment type="caution">
    <text evidence="2">The sequence shown here is derived from an EMBL/GenBank/DDBJ whole genome shotgun (WGS) entry which is preliminary data.</text>
</comment>